<name>A0AAD3G6R2_FRATT</name>
<proteinExistence type="predicted"/>
<gene>
    <name evidence="2" type="ORF">P250_02341</name>
</gene>
<dbReference type="Proteomes" id="UP000023806">
    <property type="component" value="Unassembled WGS sequence"/>
</dbReference>
<sequence length="71" mass="7782">MIPPNGRAKNPAAKAPKAAKNLTNGSPGKNAAPIYPAQNEYTVNSYHSAELAKSTNNFFIVRLFSKYRIFI</sequence>
<evidence type="ECO:0000313" key="2">
    <source>
        <dbReference type="EMBL" id="EZK42153.1"/>
    </source>
</evidence>
<dbReference type="AlphaFoldDB" id="A0AAD3G6R2"/>
<evidence type="ECO:0000256" key="1">
    <source>
        <dbReference type="SAM" id="MobiDB-lite"/>
    </source>
</evidence>
<organism evidence="2 3">
    <name type="scientific">Francisella tularensis subsp. tularensis str. SCHU S4 substr. FSC237</name>
    <dbReference type="NCBI Taxonomy" id="1341660"/>
    <lineage>
        <taxon>Bacteria</taxon>
        <taxon>Pseudomonadati</taxon>
        <taxon>Pseudomonadota</taxon>
        <taxon>Gammaproteobacteria</taxon>
        <taxon>Thiotrichales</taxon>
        <taxon>Francisellaceae</taxon>
        <taxon>Francisella</taxon>
    </lineage>
</organism>
<evidence type="ECO:0000313" key="3">
    <source>
        <dbReference type="Proteomes" id="UP000023806"/>
    </source>
</evidence>
<accession>A0AAD3G6R2</accession>
<reference evidence="2 3" key="1">
    <citation type="submission" date="2014-03" db="EMBL/GenBank/DDBJ databases">
        <title>The Genome Sequence of Francisella tularensis subsp. tularensis str. SCHU S4 substr. FSC043.</title>
        <authorList>
            <consortium name="The Broad Institute Genomics Platform"/>
            <consortium name="The Broad Institute Genome Sequencing Center for Infectious Disease"/>
            <person name="Chapman S.B."/>
            <person name="Guina T."/>
            <person name="Gelhaus C."/>
            <person name="Comer J."/>
            <person name="Sellati T."/>
            <person name="Sjostedt A."/>
            <person name="Young S.K."/>
            <person name="Zeng Q."/>
            <person name="Gargeya S."/>
            <person name="Abouelleil A."/>
            <person name="Alvarado L."/>
            <person name="Chapman S.B."/>
            <person name="Gainer-Dewar J."/>
            <person name="Goldberg J."/>
            <person name="Griggs A."/>
            <person name="Gujja S."/>
            <person name="Hansen M."/>
            <person name="Howarth C."/>
            <person name="Imamovic A."/>
            <person name="Larimer J."/>
            <person name="Murphy C."/>
            <person name="Naylor J."/>
            <person name="Pearson M."/>
            <person name="Poon T.W."/>
            <person name="Priest M."/>
            <person name="Roberts A."/>
            <person name="Saif S."/>
            <person name="Shea T."/>
            <person name="Sykes S."/>
            <person name="Wortman J."/>
            <person name="Nusbaum C."/>
            <person name="Birren B."/>
        </authorList>
    </citation>
    <scope>NUCLEOTIDE SEQUENCE [LARGE SCALE GENOMIC DNA]</scope>
    <source>
        <strain evidence="2 3">Schu S4</strain>
    </source>
</reference>
<protein>
    <submittedName>
        <fullName evidence="2">Uncharacterized protein</fullName>
    </submittedName>
</protein>
<feature type="region of interest" description="Disordered" evidence="1">
    <location>
        <begin position="1"/>
        <end position="34"/>
    </location>
</feature>
<feature type="compositionally biased region" description="Low complexity" evidence="1">
    <location>
        <begin position="8"/>
        <end position="21"/>
    </location>
</feature>
<comment type="caution">
    <text evidence="2">The sequence shown here is derived from an EMBL/GenBank/DDBJ whole genome shotgun (WGS) entry which is preliminary data.</text>
</comment>
<dbReference type="EMBL" id="JIDS01000001">
    <property type="protein sequence ID" value="EZK42153.1"/>
    <property type="molecule type" value="Genomic_DNA"/>
</dbReference>